<keyword evidence="3" id="KW-1185">Reference proteome</keyword>
<reference evidence="2" key="1">
    <citation type="submission" date="2019-06" db="EMBL/GenBank/DDBJ databases">
        <authorList>
            <person name="Zheng W."/>
        </authorList>
    </citation>
    <scope>NUCLEOTIDE SEQUENCE</scope>
    <source>
        <strain evidence="2">QDHG01</strain>
    </source>
</reference>
<proteinExistence type="predicted"/>
<gene>
    <name evidence="2" type="ORF">FGO68_gene11076</name>
</gene>
<keyword evidence="1" id="KW-0732">Signal</keyword>
<evidence type="ECO:0000313" key="2">
    <source>
        <dbReference type="EMBL" id="TNV73182.1"/>
    </source>
</evidence>
<sequence>MKLYLFLTLFLPLIASQEEAYFIEETAPTPTFEELLSSLQLPSQLELKIGINYAIQIGQLINETFANSTVKLSLWSSAPYFEYNENTGTLMFIKIIDKYQNQTHLVYVNIQSGQQSAVVTIETHVEGVYQKPADIWIEWVIKEISNTGVVTIQFKPVFLTEFFKKVEISIPDVEENVKYSMVQIEESRVKVQLDIKEPEILQQSDTLMIVVREDYEYSDEKNQTYRLKIGQSSSLQIPYLGENKCKTKNFKQFR</sequence>
<dbReference type="EMBL" id="RRYP01019596">
    <property type="protein sequence ID" value="TNV73182.1"/>
    <property type="molecule type" value="Genomic_DNA"/>
</dbReference>
<feature type="signal peptide" evidence="1">
    <location>
        <begin position="1"/>
        <end position="16"/>
    </location>
</feature>
<evidence type="ECO:0000256" key="1">
    <source>
        <dbReference type="SAM" id="SignalP"/>
    </source>
</evidence>
<name>A0A8J8NDX2_HALGN</name>
<dbReference type="Proteomes" id="UP000785679">
    <property type="component" value="Unassembled WGS sequence"/>
</dbReference>
<accession>A0A8J8NDX2</accession>
<dbReference type="AlphaFoldDB" id="A0A8J8NDX2"/>
<feature type="chain" id="PRO_5035201184" evidence="1">
    <location>
        <begin position="17"/>
        <end position="254"/>
    </location>
</feature>
<comment type="caution">
    <text evidence="2">The sequence shown here is derived from an EMBL/GenBank/DDBJ whole genome shotgun (WGS) entry which is preliminary data.</text>
</comment>
<evidence type="ECO:0000313" key="3">
    <source>
        <dbReference type="Proteomes" id="UP000785679"/>
    </source>
</evidence>
<organism evidence="2 3">
    <name type="scientific">Halteria grandinella</name>
    <dbReference type="NCBI Taxonomy" id="5974"/>
    <lineage>
        <taxon>Eukaryota</taxon>
        <taxon>Sar</taxon>
        <taxon>Alveolata</taxon>
        <taxon>Ciliophora</taxon>
        <taxon>Intramacronucleata</taxon>
        <taxon>Spirotrichea</taxon>
        <taxon>Stichotrichia</taxon>
        <taxon>Sporadotrichida</taxon>
        <taxon>Halteriidae</taxon>
        <taxon>Halteria</taxon>
    </lineage>
</organism>
<protein>
    <submittedName>
        <fullName evidence="2">Uncharacterized protein</fullName>
    </submittedName>
</protein>